<comment type="catalytic activity">
    <reaction evidence="7">
        <text>beta-D-galactosyl-(1&lt;-&gt;1)-sphing-4-enine + H2O = sphing-4-enine + D-galactose</text>
        <dbReference type="Rhea" id="RHEA:43908"/>
        <dbReference type="ChEBI" id="CHEBI:4139"/>
        <dbReference type="ChEBI" id="CHEBI:15377"/>
        <dbReference type="ChEBI" id="CHEBI:57756"/>
        <dbReference type="ChEBI" id="CHEBI:57934"/>
    </reaction>
    <physiologicalReaction direction="left-to-right" evidence="7">
        <dbReference type="Rhea" id="RHEA:43909"/>
    </physiologicalReaction>
</comment>
<dbReference type="PANTHER" id="PTHR10353">
    <property type="entry name" value="GLYCOSYL HYDROLASE"/>
    <property type="match status" value="1"/>
</dbReference>
<keyword evidence="19" id="KW-1185">Reference proteome</keyword>
<dbReference type="GO" id="GO:0008422">
    <property type="term" value="F:beta-glucosidase activity"/>
    <property type="evidence" value="ECO:0007669"/>
    <property type="project" value="UniProtKB-EC"/>
</dbReference>
<evidence type="ECO:0000313" key="18">
    <source>
        <dbReference type="EMBL" id="CAH0597635.1"/>
    </source>
</evidence>
<evidence type="ECO:0000256" key="2">
    <source>
        <dbReference type="ARBA" id="ARBA00012657"/>
    </source>
</evidence>
<dbReference type="PRINTS" id="PR00131">
    <property type="entry name" value="GLHYDRLASE1"/>
</dbReference>
<evidence type="ECO:0000256" key="13">
    <source>
        <dbReference type="ARBA" id="ARBA00068094"/>
    </source>
</evidence>
<evidence type="ECO:0000256" key="14">
    <source>
        <dbReference type="ARBA" id="ARBA00079026"/>
    </source>
</evidence>
<dbReference type="EMBL" id="LR824027">
    <property type="protein sequence ID" value="CAH0597635.1"/>
    <property type="molecule type" value="Genomic_DNA"/>
</dbReference>
<evidence type="ECO:0000256" key="11">
    <source>
        <dbReference type="ARBA" id="ARBA00052085"/>
    </source>
</evidence>
<comment type="catalytic activity">
    <reaction evidence="9">
        <text>a beta-D-xylosyl-(1&lt;-&gt;1')-N-acylsphing-4-enine + cholesterol = cholesteryl 3-beta-D-xyloside + an N-acylsphing-4-enine</text>
        <dbReference type="Rhea" id="RHEA:70239"/>
        <dbReference type="ChEBI" id="CHEBI:16113"/>
        <dbReference type="ChEBI" id="CHEBI:52639"/>
        <dbReference type="ChEBI" id="CHEBI:189067"/>
        <dbReference type="ChEBI" id="CHEBI:189068"/>
    </reaction>
    <physiologicalReaction direction="left-to-right" evidence="9">
        <dbReference type="Rhea" id="RHEA:70240"/>
    </physiologicalReaction>
    <physiologicalReaction direction="right-to-left" evidence="9">
        <dbReference type="Rhea" id="RHEA:70241"/>
    </physiologicalReaction>
</comment>
<comment type="catalytic activity">
    <reaction evidence="6">
        <text>a beta-D-galactosyl-(1&lt;-&gt;1')-N-acylsphing-4-enine + H2O = an N-acylsphing-4-enine + D-galactose</text>
        <dbReference type="Rhea" id="RHEA:14297"/>
        <dbReference type="ChEBI" id="CHEBI:4139"/>
        <dbReference type="ChEBI" id="CHEBI:15377"/>
        <dbReference type="ChEBI" id="CHEBI:18390"/>
        <dbReference type="ChEBI" id="CHEBI:52639"/>
        <dbReference type="EC" id="3.2.1.46"/>
    </reaction>
    <physiologicalReaction direction="left-to-right" evidence="6">
        <dbReference type="Rhea" id="RHEA:14298"/>
    </physiologicalReaction>
</comment>
<organism evidence="18 19">
    <name type="scientific">Chrysodeixis includens</name>
    <name type="common">Soybean looper</name>
    <name type="synonym">Pseudoplusia includens</name>
    <dbReference type="NCBI Taxonomy" id="689277"/>
    <lineage>
        <taxon>Eukaryota</taxon>
        <taxon>Metazoa</taxon>
        <taxon>Ecdysozoa</taxon>
        <taxon>Arthropoda</taxon>
        <taxon>Hexapoda</taxon>
        <taxon>Insecta</taxon>
        <taxon>Pterygota</taxon>
        <taxon>Neoptera</taxon>
        <taxon>Endopterygota</taxon>
        <taxon>Lepidoptera</taxon>
        <taxon>Glossata</taxon>
        <taxon>Ditrysia</taxon>
        <taxon>Noctuoidea</taxon>
        <taxon>Noctuidae</taxon>
        <taxon>Plusiinae</taxon>
        <taxon>Chrysodeixis</taxon>
    </lineage>
</organism>
<dbReference type="Proteomes" id="UP001154114">
    <property type="component" value="Chromosome 24"/>
</dbReference>
<dbReference type="SUPFAM" id="SSF51445">
    <property type="entry name" value="(Trans)glycosidases"/>
    <property type="match status" value="1"/>
</dbReference>
<protein>
    <recommendedName>
        <fullName evidence="13">Cytosolic beta-glucosidase</fullName>
        <ecNumber evidence="3">3.2.1.21</ecNumber>
        <ecNumber evidence="2">3.2.1.46</ecNumber>
    </recommendedName>
    <alternativeName>
        <fullName evidence="14">Cytosolic galactosylceramidase</fullName>
    </alternativeName>
    <alternativeName>
        <fullName evidence="16">Cytosolic glucosylceramidase</fullName>
    </alternativeName>
    <alternativeName>
        <fullName evidence="15">Cytosolic glycosylceramidase</fullName>
    </alternativeName>
</protein>
<accession>A0A9P0BYU4</accession>
<dbReference type="EC" id="3.2.1.46" evidence="2"/>
<dbReference type="AlphaFoldDB" id="A0A9P0BYU4"/>
<evidence type="ECO:0000256" key="1">
    <source>
        <dbReference type="ARBA" id="ARBA00000448"/>
    </source>
</evidence>
<dbReference type="InterPro" id="IPR017853">
    <property type="entry name" value="GH"/>
</dbReference>
<feature type="chain" id="PRO_5040209766" description="Cytosolic beta-glucosidase" evidence="17">
    <location>
        <begin position="18"/>
        <end position="513"/>
    </location>
</feature>
<evidence type="ECO:0000313" key="19">
    <source>
        <dbReference type="Proteomes" id="UP001154114"/>
    </source>
</evidence>
<comment type="catalytic activity">
    <reaction evidence="11">
        <text>beta-D-glucosyl-(1&lt;-&gt;1)-sphing-4-enine + H2O = sphing-4-enine + D-glucose</text>
        <dbReference type="Rhea" id="RHEA:59288"/>
        <dbReference type="ChEBI" id="CHEBI:4167"/>
        <dbReference type="ChEBI" id="CHEBI:15377"/>
        <dbReference type="ChEBI" id="CHEBI:57756"/>
        <dbReference type="ChEBI" id="CHEBI:83992"/>
    </reaction>
    <physiologicalReaction direction="left-to-right" evidence="11">
        <dbReference type="Rhea" id="RHEA:59289"/>
    </physiologicalReaction>
</comment>
<keyword evidence="17" id="KW-0732">Signal</keyword>
<comment type="catalytic activity">
    <reaction evidence="10">
        <text>beta-D-glucosyl-(1&lt;-&gt;1)-N-octadecanoylsphing-4-enine + H2O = N-octadecanoylsphing-4-enine + D-glucose</text>
        <dbReference type="Rhea" id="RHEA:59284"/>
        <dbReference type="ChEBI" id="CHEBI:4167"/>
        <dbReference type="ChEBI" id="CHEBI:15377"/>
        <dbReference type="ChEBI" id="CHEBI:72961"/>
        <dbReference type="ChEBI" id="CHEBI:84719"/>
    </reaction>
    <physiologicalReaction direction="left-to-right" evidence="10">
        <dbReference type="Rhea" id="RHEA:59285"/>
    </physiologicalReaction>
</comment>
<comment type="similarity">
    <text evidence="12">Belongs to the glycosyl hydrolase 1 family. Klotho subfamily.</text>
</comment>
<evidence type="ECO:0000256" key="4">
    <source>
        <dbReference type="ARBA" id="ARBA00022801"/>
    </source>
</evidence>
<sequence length="513" mass="58996">MRVVLLCLLNFLIGSDGFTDTKKRKFPENFLFGAATSAYQVEGGWDADDKGKSIWDTFLHDHPEKIVDGRNGDVGPDSYHNWRRDVEMLRELGVDFYRFSISWPRVLPTGFENKINEKGFKYYDDLIDELLKYSIQPMVTLYHFDLPQELQDLGGWTNPLSVTWFEEYARIVFKRYADKVKYWITINQPNTICIDGYGSEAMAPGINAMDSGAYECVKNVLLAHAKAYDLYQKEFKKKFEGNVGISIAVNWYDPINNSTENAEAVEKARAFQLGLYLDPIYSKDGDFPVLVRQIVDKKSKEQGYSASRLPKLSPQEIKLLKGSVDFLGMNHYTTFLVKPSQQEYQSPSFEDDVGVEYSQGEQWKPAKSVWLKSAPYGLYKACIYLNLNYDYPNIIITEHGWSSGPGLRDNSRVDNMRGYFGALLLAMEDATQVKGYTAWSLMDNVEWTAGTSERFGLYEVDFESENKTRKARLSALVYKNIIETREVDLEWKPKNLKIHISKNDKKNNYKAEL</sequence>
<evidence type="ECO:0000256" key="5">
    <source>
        <dbReference type="ARBA" id="ARBA00023295"/>
    </source>
</evidence>
<dbReference type="EC" id="3.2.1.21" evidence="3"/>
<evidence type="ECO:0000256" key="7">
    <source>
        <dbReference type="ARBA" id="ARBA00048813"/>
    </source>
</evidence>
<evidence type="ECO:0000256" key="9">
    <source>
        <dbReference type="ARBA" id="ARBA00051414"/>
    </source>
</evidence>
<dbReference type="FunFam" id="3.20.20.80:FF:000011">
    <property type="entry name" value="Cytosolic beta-glucosidase"/>
    <property type="match status" value="1"/>
</dbReference>
<keyword evidence="5" id="KW-0326">Glycosidase</keyword>
<dbReference type="GO" id="GO:0004336">
    <property type="term" value="F:galactosylceramidase activity"/>
    <property type="evidence" value="ECO:0007669"/>
    <property type="project" value="UniProtKB-EC"/>
</dbReference>
<dbReference type="OrthoDB" id="65569at2759"/>
<dbReference type="InterPro" id="IPR033132">
    <property type="entry name" value="GH_1_N_CS"/>
</dbReference>
<proteinExistence type="inferred from homology"/>
<reference evidence="18" key="1">
    <citation type="submission" date="2021-12" db="EMBL/GenBank/DDBJ databases">
        <authorList>
            <person name="King R."/>
        </authorList>
    </citation>
    <scope>NUCLEOTIDE SEQUENCE</scope>
</reference>
<evidence type="ECO:0000256" key="15">
    <source>
        <dbReference type="ARBA" id="ARBA00081896"/>
    </source>
</evidence>
<name>A0A9P0BYU4_CHRIL</name>
<evidence type="ECO:0000256" key="3">
    <source>
        <dbReference type="ARBA" id="ARBA00012744"/>
    </source>
</evidence>
<evidence type="ECO:0000256" key="17">
    <source>
        <dbReference type="SAM" id="SignalP"/>
    </source>
</evidence>
<dbReference type="Gene3D" id="3.20.20.80">
    <property type="entry name" value="Glycosidases"/>
    <property type="match status" value="1"/>
</dbReference>
<dbReference type="InterPro" id="IPR001360">
    <property type="entry name" value="Glyco_hydro_1"/>
</dbReference>
<dbReference type="GO" id="GO:0016052">
    <property type="term" value="P:carbohydrate catabolic process"/>
    <property type="evidence" value="ECO:0007669"/>
    <property type="project" value="UniProtKB-ARBA"/>
</dbReference>
<dbReference type="PROSITE" id="PS00653">
    <property type="entry name" value="GLYCOSYL_HYDROL_F1_2"/>
    <property type="match status" value="1"/>
</dbReference>
<feature type="signal peptide" evidence="17">
    <location>
        <begin position="1"/>
        <end position="17"/>
    </location>
</feature>
<comment type="catalytic activity">
    <reaction evidence="8">
        <text>beta-D-galactosyl-(1&lt;-&gt;1')-N-octadecanoylsphing-4-enine + H2O = N-octadecanoylsphing-4-enine + D-galactose</text>
        <dbReference type="Rhea" id="RHEA:59292"/>
        <dbReference type="ChEBI" id="CHEBI:4139"/>
        <dbReference type="ChEBI" id="CHEBI:15377"/>
        <dbReference type="ChEBI" id="CHEBI:72961"/>
        <dbReference type="ChEBI" id="CHEBI:84720"/>
    </reaction>
    <physiologicalReaction direction="left-to-right" evidence="8">
        <dbReference type="Rhea" id="RHEA:59293"/>
    </physiologicalReaction>
</comment>
<gene>
    <name evidence="18" type="ORF">CINC_LOCUS7731</name>
</gene>
<evidence type="ECO:0000256" key="6">
    <source>
        <dbReference type="ARBA" id="ARBA00033698"/>
    </source>
</evidence>
<dbReference type="Pfam" id="PF00232">
    <property type="entry name" value="Glyco_hydro_1"/>
    <property type="match status" value="1"/>
</dbReference>
<dbReference type="PANTHER" id="PTHR10353:SF36">
    <property type="entry name" value="LP05116P"/>
    <property type="match status" value="1"/>
</dbReference>
<evidence type="ECO:0000256" key="8">
    <source>
        <dbReference type="ARBA" id="ARBA00050809"/>
    </source>
</evidence>
<evidence type="ECO:0000256" key="10">
    <source>
        <dbReference type="ARBA" id="ARBA00051666"/>
    </source>
</evidence>
<evidence type="ECO:0000256" key="16">
    <source>
        <dbReference type="ARBA" id="ARBA00083229"/>
    </source>
</evidence>
<comment type="catalytic activity">
    <reaction evidence="1">
        <text>Hydrolysis of terminal, non-reducing beta-D-glucosyl residues with release of beta-D-glucose.</text>
        <dbReference type="EC" id="3.2.1.21"/>
    </reaction>
</comment>
<evidence type="ECO:0000256" key="12">
    <source>
        <dbReference type="ARBA" id="ARBA00060858"/>
    </source>
</evidence>
<keyword evidence="4" id="KW-0378">Hydrolase</keyword>